<dbReference type="GO" id="GO:0022857">
    <property type="term" value="F:transmembrane transporter activity"/>
    <property type="evidence" value="ECO:0007669"/>
    <property type="project" value="TreeGrafter"/>
</dbReference>
<reference evidence="9 10" key="1">
    <citation type="submission" date="2011-04" db="EMBL/GenBank/DDBJ databases">
        <title>The Genome Sequence of Clostridium citroniae WAL-19142.</title>
        <authorList>
            <consortium name="The Broad Institute Genome Sequencing Platform"/>
            <person name="Earl A."/>
            <person name="Ward D."/>
            <person name="Feldgarden M."/>
            <person name="Gevers D."/>
            <person name="Warren Y.A."/>
            <person name="Tyrrell K.L."/>
            <person name="Citron D.M."/>
            <person name="Goldstein E.J."/>
            <person name="Daigneault M."/>
            <person name="Allen-Vercoe E."/>
            <person name="Young S.K."/>
            <person name="Zeng Q."/>
            <person name="Gargeya S."/>
            <person name="Fitzgerald M."/>
            <person name="Haas B."/>
            <person name="Abouelleil A."/>
            <person name="Alvarado L."/>
            <person name="Arachchi H.M."/>
            <person name="Berlin A."/>
            <person name="Brown A."/>
            <person name="Chapman S.B."/>
            <person name="Chen Z."/>
            <person name="Dunbar C."/>
            <person name="Freedman E."/>
            <person name="Gearin G."/>
            <person name="Gellesch M."/>
            <person name="Goldberg J."/>
            <person name="Griggs A."/>
            <person name="Gujja S."/>
            <person name="Heilman E.R."/>
            <person name="Heiman D."/>
            <person name="Howarth C."/>
            <person name="Larson L."/>
            <person name="Lui A."/>
            <person name="MacDonald P.J."/>
            <person name="Mehta T."/>
            <person name="Montmayeur A."/>
            <person name="Murphy C."/>
            <person name="Neiman D."/>
            <person name="Pearson M."/>
            <person name="Priest M."/>
            <person name="Roberts A."/>
            <person name="Saif S."/>
            <person name="Shea T."/>
            <person name="Shenoy N."/>
            <person name="Sisk P."/>
            <person name="Stolte C."/>
            <person name="Sykes S."/>
            <person name="White J."/>
            <person name="Yandava C."/>
            <person name="Wortman J."/>
            <person name="Nusbaum C."/>
            <person name="Birren B."/>
        </authorList>
    </citation>
    <scope>NUCLEOTIDE SEQUENCE [LARGE SCALE GENOMIC DNA]</scope>
    <source>
        <strain evidence="9 10">WAL-19142</strain>
    </source>
</reference>
<gene>
    <name evidence="9" type="ORF">HMPREF9470_02432</name>
</gene>
<evidence type="ECO:0000256" key="2">
    <source>
        <dbReference type="ARBA" id="ARBA00022475"/>
    </source>
</evidence>
<name>A0A0J9C3F7_9FIRM</name>
<feature type="transmembrane region" description="Helical" evidence="7">
    <location>
        <begin position="50"/>
        <end position="72"/>
    </location>
</feature>
<dbReference type="Proteomes" id="UP000037392">
    <property type="component" value="Unassembled WGS sequence"/>
</dbReference>
<keyword evidence="5 7" id="KW-1133">Transmembrane helix</keyword>
<dbReference type="Pfam" id="PF06808">
    <property type="entry name" value="DctM"/>
    <property type="match status" value="1"/>
</dbReference>
<sequence length="434" mass="46315">MDNGQLLLILLVSFAIMVMIKIPIAYALGLSSMIVIIKMGLPLTSAINSMYSSVNNFSLLAVPLFMLLAQLMDKGGITDRLFAICDAFVGHIRGGLGHVNVLISLLFGHLSGSAQADAAGIGAMIIPAMKRAGYDSGFSVAITACSSTLGVIIPPSVLLVVYGAMSGASIGALFIAGFVPGFLIAFAQCMYTYYMAIKHNYPRGERYTWKERGKALRAALPVIFLPMIILGGTSSGLFTATESASISCFYALILMFCVYRTYKIKDVPKILLKTAMDFSLSMFAVAAAGVTGWLIAYLNAPQMIADAILGITDSYLGVYLLLILFLLFIGTFLSPITAIIIFLPIIKQLAAVVGINDVHMGLIVVLTLSLGMVTPPYGTCLMITSQIGEITIPQAFKSVAPIIGVTLIVIFLGVLFPNLFLFLPKMLVPTAFPA</sequence>
<dbReference type="AlphaFoldDB" id="A0A0J9C3F7"/>
<accession>A0A0J9C3F7</accession>
<feature type="transmembrane region" description="Helical" evidence="7">
    <location>
        <begin position="318"/>
        <end position="346"/>
    </location>
</feature>
<protein>
    <recommendedName>
        <fullName evidence="8">TRAP C4-dicarboxylate transport system permease DctM subunit domain-containing protein</fullName>
    </recommendedName>
</protein>
<dbReference type="InterPro" id="IPR010656">
    <property type="entry name" value="DctM"/>
</dbReference>
<comment type="subcellular location">
    <subcellularLocation>
        <location evidence="1">Cell inner membrane</location>
        <topology evidence="1">Multi-pass membrane protein</topology>
    </subcellularLocation>
</comment>
<feature type="transmembrane region" description="Helical" evidence="7">
    <location>
        <begin position="215"/>
        <end position="238"/>
    </location>
</feature>
<dbReference type="PANTHER" id="PTHR33362:SF2">
    <property type="entry name" value="TRAP TRANSPORTER LARGE PERMEASE PROTEIN"/>
    <property type="match status" value="1"/>
</dbReference>
<keyword evidence="2" id="KW-1003">Cell membrane</keyword>
<keyword evidence="4 7" id="KW-0812">Transmembrane</keyword>
<dbReference type="GeneID" id="93164089"/>
<feature type="transmembrane region" description="Helical" evidence="7">
    <location>
        <begin position="398"/>
        <end position="423"/>
    </location>
</feature>
<dbReference type="OrthoDB" id="9785600at2"/>
<feature type="domain" description="TRAP C4-dicarboxylate transport system permease DctM subunit" evidence="8">
    <location>
        <begin position="11"/>
        <end position="419"/>
    </location>
</feature>
<evidence type="ECO:0000256" key="5">
    <source>
        <dbReference type="ARBA" id="ARBA00022989"/>
    </source>
</evidence>
<comment type="caution">
    <text evidence="9">The sequence shown here is derived from an EMBL/GenBank/DDBJ whole genome shotgun (WGS) entry which is preliminary data.</text>
</comment>
<evidence type="ECO:0000313" key="10">
    <source>
        <dbReference type="Proteomes" id="UP000037392"/>
    </source>
</evidence>
<feature type="transmembrane region" description="Helical" evidence="7">
    <location>
        <begin position="170"/>
        <end position="194"/>
    </location>
</feature>
<evidence type="ECO:0000256" key="3">
    <source>
        <dbReference type="ARBA" id="ARBA00022519"/>
    </source>
</evidence>
<keyword evidence="3" id="KW-0997">Cell inner membrane</keyword>
<feature type="transmembrane region" description="Helical" evidence="7">
    <location>
        <begin position="138"/>
        <end position="164"/>
    </location>
</feature>
<evidence type="ECO:0000256" key="6">
    <source>
        <dbReference type="ARBA" id="ARBA00023136"/>
    </source>
</evidence>
<proteinExistence type="predicted"/>
<dbReference type="RefSeq" id="WP_048929936.1">
    <property type="nucleotide sequence ID" value="NZ_KQ235878.1"/>
</dbReference>
<feature type="transmembrane region" description="Helical" evidence="7">
    <location>
        <begin position="6"/>
        <end position="29"/>
    </location>
</feature>
<evidence type="ECO:0000256" key="1">
    <source>
        <dbReference type="ARBA" id="ARBA00004429"/>
    </source>
</evidence>
<organism evidence="9 10">
    <name type="scientific">[Clostridium] citroniae WAL-19142</name>
    <dbReference type="NCBI Taxonomy" id="742734"/>
    <lineage>
        <taxon>Bacteria</taxon>
        <taxon>Bacillati</taxon>
        <taxon>Bacillota</taxon>
        <taxon>Clostridia</taxon>
        <taxon>Lachnospirales</taxon>
        <taxon>Lachnospiraceae</taxon>
        <taxon>Enterocloster</taxon>
    </lineage>
</organism>
<feature type="transmembrane region" description="Helical" evidence="7">
    <location>
        <begin position="274"/>
        <end position="298"/>
    </location>
</feature>
<dbReference type="InterPro" id="IPR004681">
    <property type="entry name" value="TRAP_DctM"/>
</dbReference>
<evidence type="ECO:0000259" key="8">
    <source>
        <dbReference type="Pfam" id="PF06808"/>
    </source>
</evidence>
<feature type="transmembrane region" description="Helical" evidence="7">
    <location>
        <begin position="244"/>
        <end position="262"/>
    </location>
</feature>
<dbReference type="PATRIC" id="fig|742734.4.peg.2614"/>
<dbReference type="GO" id="GO:0005886">
    <property type="term" value="C:plasma membrane"/>
    <property type="evidence" value="ECO:0007669"/>
    <property type="project" value="UniProtKB-SubCell"/>
</dbReference>
<feature type="transmembrane region" description="Helical" evidence="7">
    <location>
        <begin position="358"/>
        <end position="378"/>
    </location>
</feature>
<dbReference type="NCBIfam" id="TIGR00786">
    <property type="entry name" value="dctM"/>
    <property type="match status" value="1"/>
</dbReference>
<dbReference type="EMBL" id="ADLK01000020">
    <property type="protein sequence ID" value="KMW19692.1"/>
    <property type="molecule type" value="Genomic_DNA"/>
</dbReference>
<keyword evidence="6 7" id="KW-0472">Membrane</keyword>
<dbReference type="PIRSF" id="PIRSF006066">
    <property type="entry name" value="HI0050"/>
    <property type="match status" value="1"/>
</dbReference>
<evidence type="ECO:0000256" key="7">
    <source>
        <dbReference type="SAM" id="Phobius"/>
    </source>
</evidence>
<evidence type="ECO:0000313" key="9">
    <source>
        <dbReference type="EMBL" id="KMW19692.1"/>
    </source>
</evidence>
<dbReference type="PANTHER" id="PTHR33362">
    <property type="entry name" value="SIALIC ACID TRAP TRANSPORTER PERMEASE PROTEIN SIAT-RELATED"/>
    <property type="match status" value="1"/>
</dbReference>
<evidence type="ECO:0000256" key="4">
    <source>
        <dbReference type="ARBA" id="ARBA00022692"/>
    </source>
</evidence>